<proteinExistence type="predicted"/>
<reference evidence="1 2" key="1">
    <citation type="journal article" date="2012" name="J. Bacteriol.">
        <title>Genome sequence of proteorhodopsin-containing sea ice bacterium Glaciecola punicea ACAM 611T.</title>
        <authorList>
            <person name="Qin Q.-L."/>
            <person name="Xie B.-B."/>
            <person name="Shu Y.-L."/>
            <person name="Rong J.-C."/>
            <person name="Zhao D.-L."/>
            <person name="Zhang X.-Y."/>
            <person name="Chen X.-L."/>
            <person name="Zhou B.-C."/>
            <person name="Zhanga Y.-Z."/>
        </authorList>
    </citation>
    <scope>NUCLEOTIDE SEQUENCE [LARGE SCALE GENOMIC DNA]</scope>
    <source>
        <strain evidence="1 2">ACAM 611</strain>
    </source>
</reference>
<accession>H5TCJ5</accession>
<comment type="caution">
    <text evidence="1">The sequence shown here is derived from an EMBL/GenBank/DDBJ whole genome shotgun (WGS) entry which is preliminary data.</text>
</comment>
<keyword evidence="2" id="KW-1185">Reference proteome</keyword>
<reference evidence="1 2" key="2">
    <citation type="journal article" date="2017" name="Antonie Van Leeuwenhoek">
        <title>Rhizobium rhizosphaerae sp. nov., a novel species isolated from rice rhizosphere.</title>
        <authorList>
            <person name="Zhao J.J."/>
            <person name="Zhang J."/>
            <person name="Zhang R.J."/>
            <person name="Zhang C.W."/>
            <person name="Yin H.Q."/>
            <person name="Zhang X.X."/>
        </authorList>
    </citation>
    <scope>NUCLEOTIDE SEQUENCE [LARGE SCALE GENOMIC DNA]</scope>
    <source>
        <strain evidence="1 2">ACAM 611</strain>
    </source>
</reference>
<dbReference type="RefSeq" id="WP_006005727.1">
    <property type="nucleotide sequence ID" value="NZ_BAET01000020.1"/>
</dbReference>
<protein>
    <submittedName>
        <fullName evidence="1">Uncharacterized protein</fullName>
    </submittedName>
</protein>
<organism evidence="1 2">
    <name type="scientific">Glaciecola punicea ACAM 611</name>
    <dbReference type="NCBI Taxonomy" id="1121923"/>
    <lineage>
        <taxon>Bacteria</taxon>
        <taxon>Pseudomonadati</taxon>
        <taxon>Pseudomonadota</taxon>
        <taxon>Gammaproteobacteria</taxon>
        <taxon>Alteromonadales</taxon>
        <taxon>Alteromonadaceae</taxon>
        <taxon>Glaciecola</taxon>
    </lineage>
</organism>
<dbReference type="AlphaFoldDB" id="H5TCJ5"/>
<name>H5TCJ5_9ALTE</name>
<gene>
    <name evidence="1" type="ORF">GPUN_1906</name>
</gene>
<sequence length="52" mass="5926">MFKREIAQELSVTVEHLAFFTVNNKGTNFNSELVEAFETCTSFRINVVLATK</sequence>
<dbReference type="Proteomes" id="UP000053586">
    <property type="component" value="Unassembled WGS sequence"/>
</dbReference>
<dbReference type="EMBL" id="BAET01000020">
    <property type="protein sequence ID" value="GAB56022.1"/>
    <property type="molecule type" value="Genomic_DNA"/>
</dbReference>
<evidence type="ECO:0000313" key="1">
    <source>
        <dbReference type="EMBL" id="GAB56022.1"/>
    </source>
</evidence>
<evidence type="ECO:0000313" key="2">
    <source>
        <dbReference type="Proteomes" id="UP000053586"/>
    </source>
</evidence>